<feature type="region of interest" description="Disordered" evidence="1">
    <location>
        <begin position="100"/>
        <end position="142"/>
    </location>
</feature>
<evidence type="ECO:0000256" key="1">
    <source>
        <dbReference type="SAM" id="MobiDB-lite"/>
    </source>
</evidence>
<keyword evidence="3" id="KW-1185">Reference proteome</keyword>
<dbReference type="Proteomes" id="UP000053989">
    <property type="component" value="Unassembled WGS sequence"/>
</dbReference>
<feature type="compositionally biased region" description="Basic residues" evidence="1">
    <location>
        <begin position="563"/>
        <end position="572"/>
    </location>
</feature>
<proteinExistence type="predicted"/>
<evidence type="ECO:0000313" key="3">
    <source>
        <dbReference type="Proteomes" id="UP000053989"/>
    </source>
</evidence>
<dbReference type="AlphaFoldDB" id="A0A0C3CNQ5"/>
<dbReference type="InParanoid" id="A0A0C3CNQ5"/>
<gene>
    <name evidence="2" type="ORF">SCLCIDRAFT_34476</name>
</gene>
<feature type="region of interest" description="Disordered" evidence="1">
    <location>
        <begin position="386"/>
        <end position="410"/>
    </location>
</feature>
<dbReference type="EMBL" id="KN822558">
    <property type="protein sequence ID" value="KIM50250.1"/>
    <property type="molecule type" value="Genomic_DNA"/>
</dbReference>
<sequence length="805" mass="88536">MVKIPELAEDGQNWKIYRAKFLKVAATFDCLEVLAGRPYEGDDWDGCNALLCCMFMETVAPSIYFKIHRRTAHENFKYLVKRFRHSEPIPCANEFQRAGTAAAAETPDNCPTSADAATERHAHAEWNTEDLSTTQDVDNGNVRRMEDPRTSFEASAQGTSANCAETTLVVLESTLHETQDQPHSSLPLTPRPPIEGEPGRCKQEVADSVTTAGRTNGMAEMAKPMDADVDSEKAPLGRDPAERACRVDEGDRTEREPQLRLQETKLLCGEIDQRSGNANETVPIANGLPLKGEWIVCASNEIGCERSMDGRACVDKAEEADQVPTECCQQLGTADGDPSREIEPAGIPNEMDTLVVVSVEPYVEDGDADARICLGATRWRSCDIEGLGGQADRSTGQTDASSASNRPETVVVSHSNGAGTYLGIRDAKHAVLETDGARIHADTSTGHGDVPNVNTYAIKPTNETGNVRTCRIRRKTENSPNATEIATAEPATLGRTFEFGRLKRAGEAIVPSVEGKTARDDDSDGDPNGGDGDSGDGDGTASGNGVDSSRVKAVRLAEESQHMRRSRRKRTKYSPVSSGPSIKSADRPYGAVRPRRRHGRLKVEPAKVSQALKVETTYLERAWATQPPGYPSKHLHRVVGPRLQRGRNNIEPVNLRTKRINDKKVQRDETTYLGPAQVAQPPVNGPRRAYGVYRPRRRRGRTKIEAIKVNQVQEVETTHQIRASVAQPPIIDSKRSYMVIGPRRRRGRNKTTPVNVKIDRISVNQAGEGETTYRGRARIAQPPGNNSKRLRRIHRPRRRRGRAKS</sequence>
<feature type="compositionally biased region" description="Gly residues" evidence="1">
    <location>
        <begin position="527"/>
        <end position="542"/>
    </location>
</feature>
<reference evidence="3" key="2">
    <citation type="submission" date="2015-01" db="EMBL/GenBank/DDBJ databases">
        <title>Evolutionary Origins and Diversification of the Mycorrhizal Mutualists.</title>
        <authorList>
            <consortium name="DOE Joint Genome Institute"/>
            <consortium name="Mycorrhizal Genomics Consortium"/>
            <person name="Kohler A."/>
            <person name="Kuo A."/>
            <person name="Nagy L.G."/>
            <person name="Floudas D."/>
            <person name="Copeland A."/>
            <person name="Barry K.W."/>
            <person name="Cichocki N."/>
            <person name="Veneault-Fourrey C."/>
            <person name="LaButti K."/>
            <person name="Lindquist E.A."/>
            <person name="Lipzen A."/>
            <person name="Lundell T."/>
            <person name="Morin E."/>
            <person name="Murat C."/>
            <person name="Riley R."/>
            <person name="Ohm R."/>
            <person name="Sun H."/>
            <person name="Tunlid A."/>
            <person name="Henrissat B."/>
            <person name="Grigoriev I.V."/>
            <person name="Hibbett D.S."/>
            <person name="Martin F."/>
        </authorList>
    </citation>
    <scope>NUCLEOTIDE SEQUENCE [LARGE SCALE GENOMIC DNA]</scope>
    <source>
        <strain evidence="3">Foug A</strain>
    </source>
</reference>
<feature type="compositionally biased region" description="Polar residues" evidence="1">
    <location>
        <begin position="392"/>
        <end position="410"/>
    </location>
</feature>
<feature type="region of interest" description="Disordered" evidence="1">
    <location>
        <begin position="508"/>
        <end position="591"/>
    </location>
</feature>
<dbReference type="OrthoDB" id="10575993at2759"/>
<dbReference type="HOGENOM" id="CLU_018595_0_0_1"/>
<feature type="region of interest" description="Disordered" evidence="1">
    <location>
        <begin position="176"/>
        <end position="202"/>
    </location>
</feature>
<name>A0A0C3CNQ5_9AGAM</name>
<feature type="compositionally biased region" description="Basic residues" evidence="1">
    <location>
        <begin position="788"/>
        <end position="805"/>
    </location>
</feature>
<feature type="region of interest" description="Disordered" evidence="1">
    <location>
        <begin position="767"/>
        <end position="805"/>
    </location>
</feature>
<accession>A0A0C3CNQ5</accession>
<feature type="compositionally biased region" description="Basic and acidic residues" evidence="1">
    <location>
        <begin position="117"/>
        <end position="126"/>
    </location>
</feature>
<reference evidence="2 3" key="1">
    <citation type="submission" date="2014-04" db="EMBL/GenBank/DDBJ databases">
        <authorList>
            <consortium name="DOE Joint Genome Institute"/>
            <person name="Kuo A."/>
            <person name="Kohler A."/>
            <person name="Nagy L.G."/>
            <person name="Floudas D."/>
            <person name="Copeland A."/>
            <person name="Barry K.W."/>
            <person name="Cichocki N."/>
            <person name="Veneault-Fourrey C."/>
            <person name="LaButti K."/>
            <person name="Lindquist E.A."/>
            <person name="Lipzen A."/>
            <person name="Lundell T."/>
            <person name="Morin E."/>
            <person name="Murat C."/>
            <person name="Sun H."/>
            <person name="Tunlid A."/>
            <person name="Henrissat B."/>
            <person name="Grigoriev I.V."/>
            <person name="Hibbett D.S."/>
            <person name="Martin F."/>
            <person name="Nordberg H.P."/>
            <person name="Cantor M.N."/>
            <person name="Hua S.X."/>
        </authorList>
    </citation>
    <scope>NUCLEOTIDE SEQUENCE [LARGE SCALE GENOMIC DNA]</scope>
    <source>
        <strain evidence="2 3">Foug A</strain>
    </source>
</reference>
<feature type="compositionally biased region" description="Polar residues" evidence="1">
    <location>
        <begin position="129"/>
        <end position="138"/>
    </location>
</feature>
<evidence type="ECO:0000313" key="2">
    <source>
        <dbReference type="EMBL" id="KIM50250.1"/>
    </source>
</evidence>
<organism evidence="2 3">
    <name type="scientific">Scleroderma citrinum Foug A</name>
    <dbReference type="NCBI Taxonomy" id="1036808"/>
    <lineage>
        <taxon>Eukaryota</taxon>
        <taxon>Fungi</taxon>
        <taxon>Dikarya</taxon>
        <taxon>Basidiomycota</taxon>
        <taxon>Agaricomycotina</taxon>
        <taxon>Agaricomycetes</taxon>
        <taxon>Agaricomycetidae</taxon>
        <taxon>Boletales</taxon>
        <taxon>Sclerodermatineae</taxon>
        <taxon>Sclerodermataceae</taxon>
        <taxon>Scleroderma</taxon>
    </lineage>
</organism>
<protein>
    <submittedName>
        <fullName evidence="2">Uncharacterized protein</fullName>
    </submittedName>
</protein>
<feature type="region of interest" description="Disordered" evidence="1">
    <location>
        <begin position="226"/>
        <end position="255"/>
    </location>
</feature>